<gene>
    <name evidence="3" type="primary">srtB</name>
    <name evidence="3" type="ORF">LQE99_21015</name>
</gene>
<protein>
    <submittedName>
        <fullName evidence="3">Class B sortase</fullName>
        <ecNumber evidence="3">3.4.22.71</ecNumber>
    </submittedName>
</protein>
<evidence type="ECO:0000256" key="1">
    <source>
        <dbReference type="ARBA" id="ARBA00022801"/>
    </source>
</evidence>
<dbReference type="Proteomes" id="UP001202402">
    <property type="component" value="Unassembled WGS sequence"/>
</dbReference>
<dbReference type="InterPro" id="IPR023365">
    <property type="entry name" value="Sortase_dom-sf"/>
</dbReference>
<organism evidence="3 4">
    <name type="scientific">Amedibacillus hominis</name>
    <dbReference type="NCBI Taxonomy" id="2897776"/>
    <lineage>
        <taxon>Bacteria</taxon>
        <taxon>Bacillati</taxon>
        <taxon>Bacillota</taxon>
        <taxon>Erysipelotrichia</taxon>
        <taxon>Erysipelotrichales</taxon>
        <taxon>Erysipelotrichaceae</taxon>
        <taxon>Amedibacillus</taxon>
    </lineage>
</organism>
<dbReference type="SUPFAM" id="SSF63817">
    <property type="entry name" value="Sortase"/>
    <property type="match status" value="1"/>
</dbReference>
<dbReference type="EMBL" id="JAKVPQ010000029">
    <property type="protein sequence ID" value="MCH4287608.1"/>
    <property type="molecule type" value="Genomic_DNA"/>
</dbReference>
<keyword evidence="2" id="KW-0472">Membrane</keyword>
<keyword evidence="2" id="KW-0812">Transmembrane</keyword>
<dbReference type="Gene3D" id="2.40.260.10">
    <property type="entry name" value="Sortase"/>
    <property type="match status" value="1"/>
</dbReference>
<accession>A0ABS9REI7</accession>
<dbReference type="Pfam" id="PF04203">
    <property type="entry name" value="Sortase"/>
    <property type="match status" value="1"/>
</dbReference>
<evidence type="ECO:0000313" key="4">
    <source>
        <dbReference type="Proteomes" id="UP001202402"/>
    </source>
</evidence>
<dbReference type="GO" id="GO:0016787">
    <property type="term" value="F:hydrolase activity"/>
    <property type="evidence" value="ECO:0007669"/>
    <property type="project" value="UniProtKB-KW"/>
</dbReference>
<dbReference type="InterPro" id="IPR005754">
    <property type="entry name" value="Sortase"/>
</dbReference>
<keyword evidence="1 3" id="KW-0378">Hydrolase</keyword>
<keyword evidence="4" id="KW-1185">Reference proteome</keyword>
<feature type="transmembrane region" description="Helical" evidence="2">
    <location>
        <begin position="12"/>
        <end position="30"/>
    </location>
</feature>
<sequence>MSKKSGKKKNPWIWRILFVIALGVFIYSGYQLYDIFSQNHEEGKEKAELINIAEIPEKPKPEEEPFTINWKALKEANPEIVGWIIIPDTDINYPIVHGSDNSFYLTHTFLKAENYAGAIFMDYQANGEFKDNNTFIFGHNVKHGTMFAELENFKDAGFYTSHPYVYLFTPDGNYRCEVISMYSTKDGSPSYTTYSGDEQSYLAYIDMIKGLAENKRDVEMNASDRMITLSTCSYEVNGEASDARYLLHAKMVPWNGEYKVKENKK</sequence>
<evidence type="ECO:0000256" key="2">
    <source>
        <dbReference type="SAM" id="Phobius"/>
    </source>
</evidence>
<proteinExistence type="predicted"/>
<dbReference type="CDD" id="cd05826">
    <property type="entry name" value="Sortase_B"/>
    <property type="match status" value="1"/>
</dbReference>
<reference evidence="3 4" key="1">
    <citation type="submission" date="2022-02" db="EMBL/GenBank/DDBJ databases">
        <title>Genome of Erysipelotrichaceae sp. nov. NSJ-176 isolated from human feces.</title>
        <authorList>
            <person name="Abdugheni R."/>
        </authorList>
    </citation>
    <scope>NUCLEOTIDE SEQUENCE [LARGE SCALE GENOMIC DNA]</scope>
    <source>
        <strain evidence="3 4">NSJ-176</strain>
    </source>
</reference>
<dbReference type="InterPro" id="IPR009835">
    <property type="entry name" value="SrtB"/>
</dbReference>
<dbReference type="NCBIfam" id="TIGR03064">
    <property type="entry name" value="sortase_srtB"/>
    <property type="match status" value="1"/>
</dbReference>
<evidence type="ECO:0000313" key="3">
    <source>
        <dbReference type="EMBL" id="MCH4287608.1"/>
    </source>
</evidence>
<dbReference type="EC" id="3.4.22.71" evidence="3"/>
<name>A0ABS9REI7_9FIRM</name>
<keyword evidence="2" id="KW-1133">Transmembrane helix</keyword>
<dbReference type="RefSeq" id="WP_117453516.1">
    <property type="nucleotide sequence ID" value="NZ_JAKVPQ010000029.1"/>
</dbReference>
<comment type="caution">
    <text evidence="3">The sequence shown here is derived from an EMBL/GenBank/DDBJ whole genome shotgun (WGS) entry which is preliminary data.</text>
</comment>